<evidence type="ECO:0000313" key="1">
    <source>
        <dbReference type="EMBL" id="KAA6408259.1"/>
    </source>
</evidence>
<organism evidence="1 2">
    <name type="scientific">Lasallia pustulata</name>
    <dbReference type="NCBI Taxonomy" id="136370"/>
    <lineage>
        <taxon>Eukaryota</taxon>
        <taxon>Fungi</taxon>
        <taxon>Dikarya</taxon>
        <taxon>Ascomycota</taxon>
        <taxon>Pezizomycotina</taxon>
        <taxon>Lecanoromycetes</taxon>
        <taxon>OSLEUM clade</taxon>
        <taxon>Umbilicariomycetidae</taxon>
        <taxon>Umbilicariales</taxon>
        <taxon>Umbilicariaceae</taxon>
        <taxon>Lasallia</taxon>
    </lineage>
</organism>
<dbReference type="OrthoDB" id="47801at2759"/>
<dbReference type="Proteomes" id="UP000324767">
    <property type="component" value="Unassembled WGS sequence"/>
</dbReference>
<evidence type="ECO:0000313" key="2">
    <source>
        <dbReference type="Proteomes" id="UP000324767"/>
    </source>
</evidence>
<reference evidence="1 2" key="1">
    <citation type="submission" date="2019-09" db="EMBL/GenBank/DDBJ databases">
        <title>The hologenome of the rock-dwelling lichen Lasallia pustulata.</title>
        <authorList>
            <person name="Greshake Tzovaras B."/>
            <person name="Segers F."/>
            <person name="Bicker A."/>
            <person name="Dal Grande F."/>
            <person name="Otte J."/>
            <person name="Hankeln T."/>
            <person name="Schmitt I."/>
            <person name="Ebersberger I."/>
        </authorList>
    </citation>
    <scope>NUCLEOTIDE SEQUENCE [LARGE SCALE GENOMIC DNA]</scope>
    <source>
        <strain evidence="1">A1-1</strain>
    </source>
</reference>
<dbReference type="EMBL" id="VXIT01000014">
    <property type="protein sequence ID" value="KAA6408259.1"/>
    <property type="molecule type" value="Genomic_DNA"/>
</dbReference>
<name>A0A5M8PFY8_9LECA</name>
<accession>A0A5M8PFY8</accession>
<sequence length="538" mass="60571">MYTLTRRDIRPALTHLYSVPTTLATSIDPASTDFTDAKYWDNNIYEAFPEITDVLARWTWDTYPVANFLPRQHCVDPSEPERIIGRLLLGCADTLTSVTFDWVVGLGLDYKKFGNIFSCLPNLRVIQFRNCLSGGRGGLRPSTESCLFSDPWLTALARATKIRCLAWQADAFLPCDYSSTVLPEIVCQTVLRLGHTLQSLRVDSYLLSFGEPVTESSNGWFTAAARQRRLFLEQVAPEMRALEVIKIEGSIPYDERYELMRALKHCPLKKVVIIGVCYPGSGGTDFDDDDIRLPSVQIDQWDFRNPLFMPTFDQNTHGIDFASEHEWAEACTLAATTKFTPCYGTLTGLKPVIDSIALHHASTVTELKLCGFRNAPILHSPHPKTPQLFRSLKRLHQLRYIITSVRMSTVYDGASWGEEICSYWLLMQSPSSMALAVANSFSDTDERAKILPERFAPSILAEKVADLMSPYLSQQALARAPGVTVRALFLISKAETDVEIWELEVVVGTGGRVVGFRGPRGERDAEKFREKMEKRAWF</sequence>
<protein>
    <submittedName>
        <fullName evidence="1">Uncharacterized protein</fullName>
    </submittedName>
</protein>
<proteinExistence type="predicted"/>
<comment type="caution">
    <text evidence="1">The sequence shown here is derived from an EMBL/GenBank/DDBJ whole genome shotgun (WGS) entry which is preliminary data.</text>
</comment>
<gene>
    <name evidence="1" type="ORF">FRX48_08001</name>
</gene>
<dbReference type="AlphaFoldDB" id="A0A5M8PFY8"/>